<accession>A0A4R2BE02</accession>
<dbReference type="InterPro" id="IPR025450">
    <property type="entry name" value="YndJ-like"/>
</dbReference>
<keyword evidence="3" id="KW-1185">Reference proteome</keyword>
<reference evidence="2 3" key="1">
    <citation type="journal article" date="2015" name="Stand. Genomic Sci.">
        <title>Genomic Encyclopedia of Bacterial and Archaeal Type Strains, Phase III: the genomes of soil and plant-associated and newly described type strains.</title>
        <authorList>
            <person name="Whitman W.B."/>
            <person name="Woyke T."/>
            <person name="Klenk H.P."/>
            <person name="Zhou Y."/>
            <person name="Lilburn T.G."/>
            <person name="Beck B.J."/>
            <person name="De Vos P."/>
            <person name="Vandamme P."/>
            <person name="Eisen J.A."/>
            <person name="Garrity G."/>
            <person name="Hugenholtz P."/>
            <person name="Kyrpides N.C."/>
        </authorList>
    </citation>
    <scope>NUCLEOTIDE SEQUENCE [LARGE SCALE GENOMIC DNA]</scope>
    <source>
        <strain evidence="2 3">CV53</strain>
    </source>
</reference>
<comment type="caution">
    <text evidence="2">The sequence shown here is derived from an EMBL/GenBank/DDBJ whole genome shotgun (WGS) entry which is preliminary data.</text>
</comment>
<evidence type="ECO:0000313" key="3">
    <source>
        <dbReference type="Proteomes" id="UP000295689"/>
    </source>
</evidence>
<feature type="transmembrane region" description="Helical" evidence="1">
    <location>
        <begin position="168"/>
        <end position="186"/>
    </location>
</feature>
<dbReference type="Proteomes" id="UP000295689">
    <property type="component" value="Unassembled WGS sequence"/>
</dbReference>
<feature type="transmembrane region" description="Helical" evidence="1">
    <location>
        <begin position="230"/>
        <end position="253"/>
    </location>
</feature>
<keyword evidence="1" id="KW-0812">Transmembrane</keyword>
<proteinExistence type="predicted"/>
<sequence length="487" mass="54936">MLTAAQVLFVPLVLQLLFKTTKRLNYFTIIAMLSVFIVQFVSTGWLQAVLASIYLLFTLYVGAKGLKRFLARGFTNWAEVSIDFGLMYLVAGGLWFFAWITGMDTGFSPMITWLTAIHFHYSAFLLPISLGFFGRIQNSNWYALVVLIILAGPMLVAIGLTFWPLLEVISVVLYVIAIYGLIILSFRTRFPSRVQAILIRLSYSTLGFTILFSFLYAANMFGYWVMTIDFMLLFHGLFNCILFGLVGVLGWMLEPPETKQDSWKFPVSQVRGKLKGTGKPHPGLVDDLGAFVDVKELPKTIVHFYEQTHQYRVFGSVKWAAWFLPIALVYKIISRQVQQLNLPLSSRSTEMTFTLSRVDPALDTRFLPRAWIRRVKENTVFTAIYSQHQTEGRTYMNIALPLPFSTMIGILQLDAADGKLILSSDGKGDPGIYLAAGKTLFKLPLSELFLIKETGNGSLAAHHKMQIFGLPFLQIDYSIVKKKLTGS</sequence>
<dbReference type="Pfam" id="PF14158">
    <property type="entry name" value="YndJ"/>
    <property type="match status" value="1"/>
</dbReference>
<feature type="transmembrane region" description="Helical" evidence="1">
    <location>
        <begin position="29"/>
        <end position="57"/>
    </location>
</feature>
<protein>
    <submittedName>
        <fullName evidence="2">YndJ-like protein</fullName>
    </submittedName>
</protein>
<dbReference type="EMBL" id="SLVV01000006">
    <property type="protein sequence ID" value="TCN25167.1"/>
    <property type="molecule type" value="Genomic_DNA"/>
</dbReference>
<feature type="transmembrane region" description="Helical" evidence="1">
    <location>
        <begin position="198"/>
        <end position="218"/>
    </location>
</feature>
<organism evidence="2 3">
    <name type="scientific">Mesobacillus foraminis</name>
    <dbReference type="NCBI Taxonomy" id="279826"/>
    <lineage>
        <taxon>Bacteria</taxon>
        <taxon>Bacillati</taxon>
        <taxon>Bacillota</taxon>
        <taxon>Bacilli</taxon>
        <taxon>Bacillales</taxon>
        <taxon>Bacillaceae</taxon>
        <taxon>Mesobacillus</taxon>
    </lineage>
</organism>
<name>A0A4R2BE02_9BACI</name>
<keyword evidence="1" id="KW-1133">Transmembrane helix</keyword>
<feature type="transmembrane region" description="Helical" evidence="1">
    <location>
        <begin position="110"/>
        <end position="134"/>
    </location>
</feature>
<gene>
    <name evidence="2" type="ORF">EV146_106371</name>
</gene>
<evidence type="ECO:0000313" key="2">
    <source>
        <dbReference type="EMBL" id="TCN25167.1"/>
    </source>
</evidence>
<feature type="transmembrane region" description="Helical" evidence="1">
    <location>
        <begin position="77"/>
        <end position="98"/>
    </location>
</feature>
<evidence type="ECO:0000256" key="1">
    <source>
        <dbReference type="SAM" id="Phobius"/>
    </source>
</evidence>
<dbReference type="AlphaFoldDB" id="A0A4R2BE02"/>
<feature type="transmembrane region" description="Helical" evidence="1">
    <location>
        <begin position="141"/>
        <end position="162"/>
    </location>
</feature>
<keyword evidence="1" id="KW-0472">Membrane</keyword>